<protein>
    <submittedName>
        <fullName evidence="1">DUF742 domain-containing protein</fullName>
    </submittedName>
</protein>
<dbReference type="Pfam" id="PF05331">
    <property type="entry name" value="DUF742"/>
    <property type="match status" value="1"/>
</dbReference>
<proteinExistence type="predicted"/>
<evidence type="ECO:0000313" key="1">
    <source>
        <dbReference type="EMBL" id="PZG14525.1"/>
    </source>
</evidence>
<comment type="caution">
    <text evidence="1">The sequence shown here is derived from an EMBL/GenBank/DDBJ whole genome shotgun (WGS) entry which is preliminary data.</text>
</comment>
<name>A0A2W2EBT1_9ACTN</name>
<gene>
    <name evidence="1" type="ORF">C1I98_39535</name>
</gene>
<dbReference type="PANTHER" id="PTHR36221:SF1">
    <property type="entry name" value="DUF742 DOMAIN-CONTAINING PROTEIN"/>
    <property type="match status" value="1"/>
</dbReference>
<accession>A0A2W2EBT1</accession>
<dbReference type="Proteomes" id="UP000248544">
    <property type="component" value="Unassembled WGS sequence"/>
</dbReference>
<evidence type="ECO:0000313" key="2">
    <source>
        <dbReference type="Proteomes" id="UP000248544"/>
    </source>
</evidence>
<dbReference type="EMBL" id="POUA01000821">
    <property type="protein sequence ID" value="PZG14525.1"/>
    <property type="molecule type" value="Genomic_DNA"/>
</dbReference>
<sequence length="103" mass="10845">MINGRTRSSGPPIDLIAMVVATGERPPGSTVLGPEQEKVLARTRRAASVAEVAAELDLAVGVVRVILGDLRDMELIVIRPPAPAATFTGDHILKDVINGLRAL</sequence>
<organism evidence="1 2">
    <name type="scientific">Spongiactinospora gelatinilytica</name>
    <dbReference type="NCBI Taxonomy" id="2666298"/>
    <lineage>
        <taxon>Bacteria</taxon>
        <taxon>Bacillati</taxon>
        <taxon>Actinomycetota</taxon>
        <taxon>Actinomycetes</taxon>
        <taxon>Streptosporangiales</taxon>
        <taxon>Streptosporangiaceae</taxon>
        <taxon>Spongiactinospora</taxon>
    </lineage>
</organism>
<dbReference type="AlphaFoldDB" id="A0A2W2EBT1"/>
<keyword evidence="2" id="KW-1185">Reference proteome</keyword>
<reference evidence="1 2" key="1">
    <citation type="submission" date="2018-01" db="EMBL/GenBank/DDBJ databases">
        <title>Draft genome sequence of Sphaerisporangium sp. 7K107.</title>
        <authorList>
            <person name="Sahin N."/>
            <person name="Saygin H."/>
            <person name="Ay H."/>
        </authorList>
    </citation>
    <scope>NUCLEOTIDE SEQUENCE [LARGE SCALE GENOMIC DNA]</scope>
    <source>
        <strain evidence="1 2">7K107</strain>
    </source>
</reference>
<dbReference type="PANTHER" id="PTHR36221">
    <property type="entry name" value="DUF742 DOMAIN-CONTAINING PROTEIN"/>
    <property type="match status" value="1"/>
</dbReference>
<dbReference type="InterPro" id="IPR007995">
    <property type="entry name" value="DUF742"/>
</dbReference>